<accession>A0A1G7J0A6</accession>
<name>A0A1G7J0A6_9RHOB</name>
<organism evidence="1 2">
    <name type="scientific">Salipiger thiooxidans</name>
    <dbReference type="NCBI Taxonomy" id="282683"/>
    <lineage>
        <taxon>Bacteria</taxon>
        <taxon>Pseudomonadati</taxon>
        <taxon>Pseudomonadota</taxon>
        <taxon>Alphaproteobacteria</taxon>
        <taxon>Rhodobacterales</taxon>
        <taxon>Roseobacteraceae</taxon>
        <taxon>Salipiger</taxon>
    </lineage>
</organism>
<dbReference type="Proteomes" id="UP000198994">
    <property type="component" value="Unassembled WGS sequence"/>
</dbReference>
<dbReference type="EMBL" id="FNAV01000014">
    <property type="protein sequence ID" value="SDF18331.1"/>
    <property type="molecule type" value="Genomic_DNA"/>
</dbReference>
<sequence length="60" mass="6726">MICLTVVARRLTVTASVVTHNAYCRIYMLPVGIAHRITVGRHIRHLRQTVQERAARTGSA</sequence>
<proteinExistence type="predicted"/>
<dbReference type="STRING" id="282683.SAMN04488105_11421"/>
<reference evidence="2" key="1">
    <citation type="submission" date="2016-10" db="EMBL/GenBank/DDBJ databases">
        <authorList>
            <person name="Varghese N."/>
            <person name="Submissions S."/>
        </authorList>
    </citation>
    <scope>NUCLEOTIDE SEQUENCE [LARGE SCALE GENOMIC DNA]</scope>
    <source>
        <strain evidence="2">DSM 10146</strain>
    </source>
</reference>
<keyword evidence="2" id="KW-1185">Reference proteome</keyword>
<protein>
    <recommendedName>
        <fullName evidence="3">DUF2867 domain-containing protein</fullName>
    </recommendedName>
</protein>
<dbReference type="OrthoDB" id="7058586at2"/>
<evidence type="ECO:0000313" key="2">
    <source>
        <dbReference type="Proteomes" id="UP000198994"/>
    </source>
</evidence>
<evidence type="ECO:0008006" key="3">
    <source>
        <dbReference type="Google" id="ProtNLM"/>
    </source>
</evidence>
<evidence type="ECO:0000313" key="1">
    <source>
        <dbReference type="EMBL" id="SDF18331.1"/>
    </source>
</evidence>
<dbReference type="AlphaFoldDB" id="A0A1G7J0A6"/>
<gene>
    <name evidence="1" type="ORF">SAMN04488105_11421</name>
</gene>